<organism evidence="1">
    <name type="scientific">marine sediment metagenome</name>
    <dbReference type="NCBI Taxonomy" id="412755"/>
    <lineage>
        <taxon>unclassified sequences</taxon>
        <taxon>metagenomes</taxon>
        <taxon>ecological metagenomes</taxon>
    </lineage>
</organism>
<dbReference type="AlphaFoldDB" id="X1PUT6"/>
<dbReference type="EMBL" id="BARV01027048">
    <property type="protein sequence ID" value="GAI46301.1"/>
    <property type="molecule type" value="Genomic_DNA"/>
</dbReference>
<evidence type="ECO:0000313" key="1">
    <source>
        <dbReference type="EMBL" id="GAI46301.1"/>
    </source>
</evidence>
<comment type="caution">
    <text evidence="1">The sequence shown here is derived from an EMBL/GenBank/DDBJ whole genome shotgun (WGS) entry which is preliminary data.</text>
</comment>
<protein>
    <submittedName>
        <fullName evidence="1">Uncharacterized protein</fullName>
    </submittedName>
</protein>
<name>X1PUT6_9ZZZZ</name>
<gene>
    <name evidence="1" type="ORF">S06H3_43588</name>
</gene>
<reference evidence="1" key="1">
    <citation type="journal article" date="2014" name="Front. Microbiol.">
        <title>High frequency of phylogenetically diverse reductive dehalogenase-homologous genes in deep subseafloor sedimentary metagenomes.</title>
        <authorList>
            <person name="Kawai M."/>
            <person name="Futagami T."/>
            <person name="Toyoda A."/>
            <person name="Takaki Y."/>
            <person name="Nishi S."/>
            <person name="Hori S."/>
            <person name="Arai W."/>
            <person name="Tsubouchi T."/>
            <person name="Morono Y."/>
            <person name="Uchiyama I."/>
            <person name="Ito T."/>
            <person name="Fujiyama A."/>
            <person name="Inagaki F."/>
            <person name="Takami H."/>
        </authorList>
    </citation>
    <scope>NUCLEOTIDE SEQUENCE</scope>
    <source>
        <strain evidence="1">Expedition CK06-06</strain>
    </source>
</reference>
<feature type="non-terminal residue" evidence="1">
    <location>
        <position position="1"/>
    </location>
</feature>
<sequence>GASSTTNAPNVIGRFTDQTQEVGTREAEILIQSLWKGFNPENTLLIRFDRIDEPEQYLDPAAQQTVQLHIHARNHSDAAAGKVNIVLDRII</sequence>
<proteinExistence type="predicted"/>
<accession>X1PUT6</accession>